<dbReference type="Gene3D" id="1.10.287.130">
    <property type="match status" value="1"/>
</dbReference>
<dbReference type="Proteomes" id="UP000092247">
    <property type="component" value="Unassembled WGS sequence"/>
</dbReference>
<dbReference type="PANTHER" id="PTHR45436:SF5">
    <property type="entry name" value="SENSOR HISTIDINE KINASE TRCS"/>
    <property type="match status" value="1"/>
</dbReference>
<evidence type="ECO:0000256" key="8">
    <source>
        <dbReference type="ARBA" id="ARBA00022989"/>
    </source>
</evidence>
<dbReference type="EMBL" id="LZEX01000001">
    <property type="protein sequence ID" value="OBU11609.1"/>
    <property type="molecule type" value="Genomic_DNA"/>
</dbReference>
<keyword evidence="4" id="KW-0597">Phosphoprotein</keyword>
<reference evidence="14 15" key="1">
    <citation type="submission" date="2016-06" db="EMBL/GenBank/DDBJ databases">
        <authorList>
            <person name="Kjaerup R.B."/>
            <person name="Dalgaard T.S."/>
            <person name="Juul-Madsen H.R."/>
        </authorList>
    </citation>
    <scope>NUCLEOTIDE SEQUENCE [LARGE SCALE GENOMIC DNA]</scope>
    <source>
        <strain evidence="14 15">GCSL-Mp3</strain>
    </source>
</reference>
<evidence type="ECO:0000259" key="12">
    <source>
        <dbReference type="PROSITE" id="PS50109"/>
    </source>
</evidence>
<dbReference type="InterPro" id="IPR036097">
    <property type="entry name" value="HisK_dim/P_sf"/>
</dbReference>
<comment type="caution">
    <text evidence="14">The sequence shown here is derived from an EMBL/GenBank/DDBJ whole genome shotgun (WGS) entry which is preliminary data.</text>
</comment>
<dbReference type="SMART" id="SM00387">
    <property type="entry name" value="HATPase_c"/>
    <property type="match status" value="1"/>
</dbReference>
<proteinExistence type="predicted"/>
<dbReference type="Pfam" id="PF00512">
    <property type="entry name" value="HisKA"/>
    <property type="match status" value="1"/>
</dbReference>
<dbReference type="InterPro" id="IPR003661">
    <property type="entry name" value="HisK_dim/P_dom"/>
</dbReference>
<dbReference type="SUPFAM" id="SSF47384">
    <property type="entry name" value="Homodimeric domain of signal transducing histidine kinase"/>
    <property type="match status" value="1"/>
</dbReference>
<feature type="transmembrane region" description="Helical" evidence="11">
    <location>
        <begin position="160"/>
        <end position="178"/>
    </location>
</feature>
<dbReference type="FunFam" id="3.30.565.10:FF:000006">
    <property type="entry name" value="Sensor histidine kinase WalK"/>
    <property type="match status" value="1"/>
</dbReference>
<dbReference type="PRINTS" id="PR00344">
    <property type="entry name" value="BCTRLSENSOR"/>
</dbReference>
<dbReference type="CDD" id="cd00082">
    <property type="entry name" value="HisKA"/>
    <property type="match status" value="1"/>
</dbReference>
<dbReference type="CDD" id="cd06225">
    <property type="entry name" value="HAMP"/>
    <property type="match status" value="1"/>
</dbReference>
<evidence type="ECO:0000256" key="10">
    <source>
        <dbReference type="ARBA" id="ARBA00023136"/>
    </source>
</evidence>
<evidence type="ECO:0000256" key="2">
    <source>
        <dbReference type="ARBA" id="ARBA00004370"/>
    </source>
</evidence>
<sequence length="456" mass="51351">MKIGIGQKLFLAIFATCMLVVLTMHLAIRFSFEQGFIGYLQRSAEDRTEMVADVVAEQYADYGSWYFLRNNQRGFMQALRALDTDRHMQHMERGWRMRFWLLDTDNKRLFGHGPVPPGELYRKPVKYEGNVVGWVVMPADDKINLAADQSFARQQARTSWIVSALVLLVTVIVTWLLARGFLRPVKRLAESTHQLAAGNFSSRVPVHGNDEIARLADDFNQLASTLEKNELMRRDYMADVSHELRTPLAVLQGELEALQDGIRQSTPETLASLLAEVQTLTKLVSDLHQLSLSDRGSLSYRKEPCNLSDVISRSLGVFRHRLQEKNLRVSVSLPETLMVFGDDARLGQLFHNLLENSLRYTDSGGEISVTAQQDDKQIRVDWSDSAPGLNDEQFAQIFERFYRSESSRNRASGGSGLGLAICDKITEAHHGQIRASASPLGGVTITLVLPRSDTRE</sequence>
<dbReference type="SUPFAM" id="SSF158472">
    <property type="entry name" value="HAMP domain-like"/>
    <property type="match status" value="1"/>
</dbReference>
<dbReference type="PANTHER" id="PTHR45436">
    <property type="entry name" value="SENSOR HISTIDINE KINASE YKOH"/>
    <property type="match status" value="1"/>
</dbReference>
<dbReference type="SMART" id="SM00304">
    <property type="entry name" value="HAMP"/>
    <property type="match status" value="1"/>
</dbReference>
<organism evidence="14 15">
    <name type="scientific">Morganella psychrotolerans</name>
    <dbReference type="NCBI Taxonomy" id="368603"/>
    <lineage>
        <taxon>Bacteria</taxon>
        <taxon>Pseudomonadati</taxon>
        <taxon>Pseudomonadota</taxon>
        <taxon>Gammaproteobacteria</taxon>
        <taxon>Enterobacterales</taxon>
        <taxon>Morganellaceae</taxon>
        <taxon>Morganella</taxon>
    </lineage>
</organism>
<dbReference type="Gene3D" id="3.30.565.10">
    <property type="entry name" value="Histidine kinase-like ATPase, C-terminal domain"/>
    <property type="match status" value="1"/>
</dbReference>
<keyword evidence="5" id="KW-0808">Transferase</keyword>
<dbReference type="InterPro" id="IPR050428">
    <property type="entry name" value="TCS_sensor_his_kinase"/>
</dbReference>
<dbReference type="InterPro" id="IPR003594">
    <property type="entry name" value="HATPase_dom"/>
</dbReference>
<keyword evidence="6 11" id="KW-0812">Transmembrane</keyword>
<keyword evidence="9" id="KW-0902">Two-component regulatory system</keyword>
<comment type="catalytic activity">
    <reaction evidence="1">
        <text>ATP + protein L-histidine = ADP + protein N-phospho-L-histidine.</text>
        <dbReference type="EC" id="2.7.13.3"/>
    </reaction>
</comment>
<keyword evidence="7 14" id="KW-0418">Kinase</keyword>
<dbReference type="InterPro" id="IPR004358">
    <property type="entry name" value="Sig_transdc_His_kin-like_C"/>
</dbReference>
<dbReference type="Gene3D" id="6.10.340.10">
    <property type="match status" value="1"/>
</dbReference>
<dbReference type="PROSITE" id="PS50109">
    <property type="entry name" value="HIS_KIN"/>
    <property type="match status" value="1"/>
</dbReference>
<accession>A0A1B8HQ43</accession>
<dbReference type="GO" id="GO:0005886">
    <property type="term" value="C:plasma membrane"/>
    <property type="evidence" value="ECO:0007669"/>
    <property type="project" value="UniProtKB-ARBA"/>
</dbReference>
<feature type="domain" description="HAMP" evidence="13">
    <location>
        <begin position="179"/>
        <end position="231"/>
    </location>
</feature>
<name>A0A1B8HQ43_9GAMM</name>
<gene>
    <name evidence="14" type="ORF">AYY17_02495</name>
</gene>
<keyword evidence="10 11" id="KW-0472">Membrane</keyword>
<comment type="subcellular location">
    <subcellularLocation>
        <location evidence="2">Membrane</location>
    </subcellularLocation>
</comment>
<dbReference type="NCBIfam" id="NF012163">
    <property type="entry name" value="BaeS_SmeS"/>
    <property type="match status" value="1"/>
</dbReference>
<dbReference type="SUPFAM" id="SSF55874">
    <property type="entry name" value="ATPase domain of HSP90 chaperone/DNA topoisomerase II/histidine kinase"/>
    <property type="match status" value="1"/>
</dbReference>
<dbReference type="AlphaFoldDB" id="A0A1B8HQ43"/>
<feature type="domain" description="Histidine kinase" evidence="12">
    <location>
        <begin position="239"/>
        <end position="453"/>
    </location>
</feature>
<dbReference type="STRING" id="368603.AYY16_06055"/>
<evidence type="ECO:0000256" key="7">
    <source>
        <dbReference type="ARBA" id="ARBA00022777"/>
    </source>
</evidence>
<protein>
    <recommendedName>
        <fullName evidence="3">histidine kinase</fullName>
        <ecNumber evidence="3">2.7.13.3</ecNumber>
    </recommendedName>
</protein>
<dbReference type="EC" id="2.7.13.3" evidence="3"/>
<keyword evidence="8 11" id="KW-1133">Transmembrane helix</keyword>
<dbReference type="FunFam" id="1.10.287.130:FF:000014">
    <property type="entry name" value="Signal transduction histidine-protein kinase BaeS"/>
    <property type="match status" value="1"/>
</dbReference>
<feature type="transmembrane region" description="Helical" evidence="11">
    <location>
        <begin position="9"/>
        <end position="28"/>
    </location>
</feature>
<evidence type="ECO:0000256" key="9">
    <source>
        <dbReference type="ARBA" id="ARBA00023012"/>
    </source>
</evidence>
<dbReference type="SMART" id="SM00388">
    <property type="entry name" value="HisKA"/>
    <property type="match status" value="1"/>
</dbReference>
<evidence type="ECO:0000256" key="4">
    <source>
        <dbReference type="ARBA" id="ARBA00022553"/>
    </source>
</evidence>
<dbReference type="InterPro" id="IPR003660">
    <property type="entry name" value="HAMP_dom"/>
</dbReference>
<dbReference type="GO" id="GO:0000155">
    <property type="term" value="F:phosphorelay sensor kinase activity"/>
    <property type="evidence" value="ECO:0007669"/>
    <property type="project" value="InterPro"/>
</dbReference>
<evidence type="ECO:0000259" key="13">
    <source>
        <dbReference type="PROSITE" id="PS50885"/>
    </source>
</evidence>
<evidence type="ECO:0000256" key="3">
    <source>
        <dbReference type="ARBA" id="ARBA00012438"/>
    </source>
</evidence>
<dbReference type="InterPro" id="IPR036890">
    <property type="entry name" value="HATPase_C_sf"/>
</dbReference>
<evidence type="ECO:0000256" key="11">
    <source>
        <dbReference type="SAM" id="Phobius"/>
    </source>
</evidence>
<dbReference type="Pfam" id="PF00672">
    <property type="entry name" value="HAMP"/>
    <property type="match status" value="1"/>
</dbReference>
<evidence type="ECO:0000256" key="6">
    <source>
        <dbReference type="ARBA" id="ARBA00022692"/>
    </source>
</evidence>
<dbReference type="Pfam" id="PF02518">
    <property type="entry name" value="HATPase_c"/>
    <property type="match status" value="1"/>
</dbReference>
<dbReference type="NCBIfam" id="NF007837">
    <property type="entry name" value="PRK10549.1"/>
    <property type="match status" value="1"/>
</dbReference>
<dbReference type="PROSITE" id="PS50885">
    <property type="entry name" value="HAMP"/>
    <property type="match status" value="1"/>
</dbReference>
<dbReference type="RefSeq" id="WP_067421009.1">
    <property type="nucleotide sequence ID" value="NZ_LZEX01000001.1"/>
</dbReference>
<evidence type="ECO:0000256" key="1">
    <source>
        <dbReference type="ARBA" id="ARBA00000085"/>
    </source>
</evidence>
<evidence type="ECO:0000313" key="14">
    <source>
        <dbReference type="EMBL" id="OBU11609.1"/>
    </source>
</evidence>
<evidence type="ECO:0000313" key="15">
    <source>
        <dbReference type="Proteomes" id="UP000092247"/>
    </source>
</evidence>
<dbReference type="InterPro" id="IPR005467">
    <property type="entry name" value="His_kinase_dom"/>
</dbReference>
<evidence type="ECO:0000256" key="5">
    <source>
        <dbReference type="ARBA" id="ARBA00022679"/>
    </source>
</evidence>